<sequence length="161" mass="18822">MGEDSAWLDGIDESEVGSDKVDKSDFDLRMKHMNLEHMRLKTMRVMMENSSQQHLKLWTKLEVIKLSVQERERQNRELMLVLTLPQRLKVSDDEDNGTMPAAGFAQAPFSQVHMELEKVFLNQKVFKQAMNEYNTFLGRREKFKKNDKIRCSAACVARHCE</sequence>
<protein>
    <submittedName>
        <fullName evidence="1">Uncharacterized protein</fullName>
    </submittedName>
</protein>
<organism evidence="1 2">
    <name type="scientific">Punica granatum</name>
    <name type="common">Pomegranate</name>
    <dbReference type="NCBI Taxonomy" id="22663"/>
    <lineage>
        <taxon>Eukaryota</taxon>
        <taxon>Viridiplantae</taxon>
        <taxon>Streptophyta</taxon>
        <taxon>Embryophyta</taxon>
        <taxon>Tracheophyta</taxon>
        <taxon>Spermatophyta</taxon>
        <taxon>Magnoliopsida</taxon>
        <taxon>eudicotyledons</taxon>
        <taxon>Gunneridae</taxon>
        <taxon>Pentapetalae</taxon>
        <taxon>rosids</taxon>
        <taxon>malvids</taxon>
        <taxon>Myrtales</taxon>
        <taxon>Lythraceae</taxon>
        <taxon>Punica</taxon>
    </lineage>
</organism>
<proteinExistence type="predicted"/>
<name>A0A2I0JYU6_PUNGR</name>
<dbReference type="AlphaFoldDB" id="A0A2I0JYU6"/>
<evidence type="ECO:0000313" key="1">
    <source>
        <dbReference type="EMBL" id="PKI61524.1"/>
    </source>
</evidence>
<accession>A0A2I0JYU6</accession>
<dbReference type="Proteomes" id="UP000233551">
    <property type="component" value="Unassembled WGS sequence"/>
</dbReference>
<evidence type="ECO:0000313" key="2">
    <source>
        <dbReference type="Proteomes" id="UP000233551"/>
    </source>
</evidence>
<keyword evidence="2" id="KW-1185">Reference proteome</keyword>
<dbReference type="EMBL" id="PGOL01001030">
    <property type="protein sequence ID" value="PKI61524.1"/>
    <property type="molecule type" value="Genomic_DNA"/>
</dbReference>
<gene>
    <name evidence="1" type="ORF">CRG98_018108</name>
</gene>
<comment type="caution">
    <text evidence="1">The sequence shown here is derived from an EMBL/GenBank/DDBJ whole genome shotgun (WGS) entry which is preliminary data.</text>
</comment>
<reference evidence="1 2" key="1">
    <citation type="submission" date="2017-11" db="EMBL/GenBank/DDBJ databases">
        <title>De-novo sequencing of pomegranate (Punica granatum L.) genome.</title>
        <authorList>
            <person name="Akparov Z."/>
            <person name="Amiraslanov A."/>
            <person name="Hajiyeva S."/>
            <person name="Abbasov M."/>
            <person name="Kaur K."/>
            <person name="Hamwieh A."/>
            <person name="Solovyev V."/>
            <person name="Salamov A."/>
            <person name="Braich B."/>
            <person name="Kosarev P."/>
            <person name="Mahmoud A."/>
            <person name="Hajiyev E."/>
            <person name="Babayeva S."/>
            <person name="Izzatullayeva V."/>
            <person name="Mammadov A."/>
            <person name="Mammadov A."/>
            <person name="Sharifova S."/>
            <person name="Ojaghi J."/>
            <person name="Eynullazada K."/>
            <person name="Bayramov B."/>
            <person name="Abdulazimova A."/>
            <person name="Shahmuradov I."/>
        </authorList>
    </citation>
    <scope>NUCLEOTIDE SEQUENCE [LARGE SCALE GENOMIC DNA]</scope>
    <source>
        <strain evidence="2">cv. AG2017</strain>
        <tissue evidence="1">Leaf</tissue>
    </source>
</reference>